<evidence type="ECO:0000313" key="2">
    <source>
        <dbReference type="EMBL" id="ESP05336.1"/>
    </source>
</evidence>
<feature type="compositionally biased region" description="Polar residues" evidence="1">
    <location>
        <begin position="36"/>
        <end position="47"/>
    </location>
</feature>
<dbReference type="HOGENOM" id="CLU_487706_0_0_1"/>
<protein>
    <submittedName>
        <fullName evidence="2">Uncharacterized protein</fullName>
    </submittedName>
</protein>
<feature type="region of interest" description="Disordered" evidence="1">
    <location>
        <begin position="215"/>
        <end position="234"/>
    </location>
</feature>
<keyword evidence="3" id="KW-1185">Reference proteome</keyword>
<name>V4BCH9_LOTGI</name>
<sequence>MIGNMNRTNGEKSQQSLWKKLTEKVIKDYSNAYRPTPNQNQPPTGSFNGEIMRAPPAMYHPPTNNPRQPTIYNPASTSPEHSNQQNEVSIENVEYLSDGDFFQLGIICMGDKCRLKSRCVKLTQGLSDKFVFHGEDNYEELVEEHYTEEIIKPNTASSQTGQTELTAGNALSPGSEIQVEMGAEARFEMGDKDNVVKTEQSIKAEYIGTVIKAFDTGGTTEHDPERPTSGKESKLTVKMEERAVFETGNKNNVIENLLKVEANEINNVGRNQGPSGSGLPGIPNLGGNINITLGENAACNLGNNMANIERKPDRWKKERLREAFKNEFGSFIFKRLIQIYNQPFVQKKGPVRIKPEVKKGKTLDQEEWNVLIYEQMIKDTFEELYNLVAELSKQPSAAGQQKAGIVEVNKNNERKESGVSIVELKKDTHKEALLKSLPKSSRSHVPLATAELSKQPSAAGQQKAGIVEVNKNNERKESGVSIVELKKDKHKEALLKSLPKSSRTRTSKKPAHSVEYRRKTTLGIRKTSGAEKFSGVTYNPFGVEVTNVVGRGKPTWWDN</sequence>
<dbReference type="KEGG" id="lgi:LOTGIDRAFT_152177"/>
<gene>
    <name evidence="2" type="ORF">LOTGIDRAFT_152177</name>
</gene>
<proteinExistence type="predicted"/>
<accession>V4BCH9</accession>
<feature type="region of interest" description="Disordered" evidence="1">
    <location>
        <begin position="30"/>
        <end position="84"/>
    </location>
</feature>
<dbReference type="AlphaFoldDB" id="V4BCH9"/>
<dbReference type="GeneID" id="20235613"/>
<feature type="region of interest" description="Disordered" evidence="1">
    <location>
        <begin position="493"/>
        <end position="515"/>
    </location>
</feature>
<dbReference type="EMBL" id="KB199650">
    <property type="protein sequence ID" value="ESP05336.1"/>
    <property type="molecule type" value="Genomic_DNA"/>
</dbReference>
<reference evidence="2 3" key="1">
    <citation type="journal article" date="2013" name="Nature">
        <title>Insights into bilaterian evolution from three spiralian genomes.</title>
        <authorList>
            <person name="Simakov O."/>
            <person name="Marletaz F."/>
            <person name="Cho S.J."/>
            <person name="Edsinger-Gonzales E."/>
            <person name="Havlak P."/>
            <person name="Hellsten U."/>
            <person name="Kuo D.H."/>
            <person name="Larsson T."/>
            <person name="Lv J."/>
            <person name="Arendt D."/>
            <person name="Savage R."/>
            <person name="Osoegawa K."/>
            <person name="de Jong P."/>
            <person name="Grimwood J."/>
            <person name="Chapman J.A."/>
            <person name="Shapiro H."/>
            <person name="Aerts A."/>
            <person name="Otillar R.P."/>
            <person name="Terry A.Y."/>
            <person name="Boore J.L."/>
            <person name="Grigoriev I.V."/>
            <person name="Lindberg D.R."/>
            <person name="Seaver E.C."/>
            <person name="Weisblat D.A."/>
            <person name="Putnam N.H."/>
            <person name="Rokhsar D.S."/>
        </authorList>
    </citation>
    <scope>NUCLEOTIDE SEQUENCE [LARGE SCALE GENOMIC DNA]</scope>
</reference>
<feature type="compositionally biased region" description="Basic residues" evidence="1">
    <location>
        <begin position="502"/>
        <end position="511"/>
    </location>
</feature>
<evidence type="ECO:0000313" key="3">
    <source>
        <dbReference type="Proteomes" id="UP000030746"/>
    </source>
</evidence>
<dbReference type="Proteomes" id="UP000030746">
    <property type="component" value="Unassembled WGS sequence"/>
</dbReference>
<dbReference type="CTD" id="20235613"/>
<feature type="compositionally biased region" description="Polar residues" evidence="1">
    <location>
        <begin position="65"/>
        <end position="84"/>
    </location>
</feature>
<feature type="compositionally biased region" description="Basic and acidic residues" evidence="1">
    <location>
        <begin position="220"/>
        <end position="234"/>
    </location>
</feature>
<organism evidence="2 3">
    <name type="scientific">Lottia gigantea</name>
    <name type="common">Giant owl limpet</name>
    <dbReference type="NCBI Taxonomy" id="225164"/>
    <lineage>
        <taxon>Eukaryota</taxon>
        <taxon>Metazoa</taxon>
        <taxon>Spiralia</taxon>
        <taxon>Lophotrochozoa</taxon>
        <taxon>Mollusca</taxon>
        <taxon>Gastropoda</taxon>
        <taxon>Patellogastropoda</taxon>
        <taxon>Lottioidea</taxon>
        <taxon>Lottiidae</taxon>
        <taxon>Lottia</taxon>
    </lineage>
</organism>
<dbReference type="RefSeq" id="XP_009043881.1">
    <property type="nucleotide sequence ID" value="XM_009045633.1"/>
</dbReference>
<feature type="region of interest" description="Disordered" evidence="1">
    <location>
        <begin position="438"/>
        <end position="472"/>
    </location>
</feature>
<evidence type="ECO:0000256" key="1">
    <source>
        <dbReference type="SAM" id="MobiDB-lite"/>
    </source>
</evidence>